<feature type="domain" description="LTD" evidence="3">
    <location>
        <begin position="30"/>
        <end position="242"/>
    </location>
</feature>
<dbReference type="PROSITE" id="PS51841">
    <property type="entry name" value="LTD"/>
    <property type="match status" value="1"/>
</dbReference>
<evidence type="ECO:0000313" key="5">
    <source>
        <dbReference type="Proteomes" id="UP001501842"/>
    </source>
</evidence>
<evidence type="ECO:0000259" key="3">
    <source>
        <dbReference type="PROSITE" id="PS51841"/>
    </source>
</evidence>
<dbReference type="Gene3D" id="3.60.10.10">
    <property type="entry name" value="Endonuclease/exonuclease/phosphatase"/>
    <property type="match status" value="1"/>
</dbReference>
<organism evidence="4 5">
    <name type="scientific">Actinocorallia aurantiaca</name>
    <dbReference type="NCBI Taxonomy" id="46204"/>
    <lineage>
        <taxon>Bacteria</taxon>
        <taxon>Bacillati</taxon>
        <taxon>Actinomycetota</taxon>
        <taxon>Actinomycetes</taxon>
        <taxon>Streptosporangiales</taxon>
        <taxon>Thermomonosporaceae</taxon>
        <taxon>Actinocorallia</taxon>
    </lineage>
</organism>
<dbReference type="GO" id="GO:0004519">
    <property type="term" value="F:endonuclease activity"/>
    <property type="evidence" value="ECO:0007669"/>
    <property type="project" value="UniProtKB-KW"/>
</dbReference>
<dbReference type="EMBL" id="BAAATZ010000009">
    <property type="protein sequence ID" value="GAA2726643.1"/>
    <property type="molecule type" value="Genomic_DNA"/>
</dbReference>
<keyword evidence="4" id="KW-0255">Endonuclease</keyword>
<dbReference type="PANTHER" id="PTHR42834:SF1">
    <property type="entry name" value="ENDONUCLEASE_EXONUCLEASE_PHOSPHATASE FAMILY PROTEIN (AFU_ORTHOLOGUE AFUA_3G09210)"/>
    <property type="match status" value="1"/>
</dbReference>
<keyword evidence="4" id="KW-0378">Hydrolase</keyword>
<keyword evidence="5" id="KW-1185">Reference proteome</keyword>
<name>A0ABP6GMY0_9ACTN</name>
<feature type="signal peptide" evidence="2">
    <location>
        <begin position="1"/>
        <end position="35"/>
    </location>
</feature>
<dbReference type="Pfam" id="PF03372">
    <property type="entry name" value="Exo_endo_phos"/>
    <property type="match status" value="1"/>
</dbReference>
<dbReference type="CDD" id="cd04486">
    <property type="entry name" value="YhcR_OBF_like"/>
    <property type="match status" value="1"/>
</dbReference>
<evidence type="ECO:0000256" key="1">
    <source>
        <dbReference type="SAM" id="MobiDB-lite"/>
    </source>
</evidence>
<dbReference type="Pfam" id="PF00932">
    <property type="entry name" value="LTD"/>
    <property type="match status" value="1"/>
</dbReference>
<keyword evidence="2" id="KW-0732">Signal</keyword>
<protein>
    <submittedName>
        <fullName evidence="4">Endonuclease/exonuclease/phosphatase family protein</fullName>
    </submittedName>
</protein>
<comment type="caution">
    <text evidence="4">The sequence shown here is derived from an EMBL/GenBank/DDBJ whole genome shotgun (WGS) entry which is preliminary data.</text>
</comment>
<feature type="region of interest" description="Disordered" evidence="1">
    <location>
        <begin position="200"/>
        <end position="226"/>
    </location>
</feature>
<dbReference type="SUPFAM" id="SSF56219">
    <property type="entry name" value="DNase I-like"/>
    <property type="match status" value="1"/>
</dbReference>
<reference evidence="5" key="1">
    <citation type="journal article" date="2019" name="Int. J. Syst. Evol. Microbiol.">
        <title>The Global Catalogue of Microorganisms (GCM) 10K type strain sequencing project: providing services to taxonomists for standard genome sequencing and annotation.</title>
        <authorList>
            <consortium name="The Broad Institute Genomics Platform"/>
            <consortium name="The Broad Institute Genome Sequencing Center for Infectious Disease"/>
            <person name="Wu L."/>
            <person name="Ma J."/>
        </authorList>
    </citation>
    <scope>NUCLEOTIDE SEQUENCE [LARGE SCALE GENOMIC DNA]</scope>
    <source>
        <strain evidence="5">JCM 8201</strain>
    </source>
</reference>
<dbReference type="PANTHER" id="PTHR42834">
    <property type="entry name" value="ENDONUCLEASE/EXONUCLEASE/PHOSPHATASE FAMILY PROTEIN (AFU_ORTHOLOGUE AFUA_3G09210)"/>
    <property type="match status" value="1"/>
</dbReference>
<sequence length="817" mass="84099">MTTPLAAPRRASRFGWLLAALSLPVALAAAPPAHAASADLLISEVYGGGGNSGAVLTNDFIELANAGTAPLSLDGYSVQYISASPGASTTWQVTPLGGTVPAGGRFLVQEAAGSGGTLALPAPDAVGSIPMSATNGTVALVAGTDALTCKTAADCAADASVKDLVGFGSAVVREGTAAPVLSNTTSSARSALVDTDVNSADFRSGVPTPTNAAGQTVDVEGPGGEPPAAKRIRDVQGTTRISPLNGQNVADVPGVVTGVRASGSRGFWIQDPEPDADPATSEGVFVYTDAVPAVEAGDSVLVSGRVTEYRPGGGANQTLTEITAPTVTKTGSGNALPDAAAIGPGTLPGAYVAQPGGSVEGLPLAPSQSTLDWFEAHEGMRVSVADTRVVSAANEYGEMWVETEPGQNPTPRGGVIYKSYETPNNGRIKIIPMAGDAPKVDVGDTLKGTSAGPLDYQQYGGYTMIASQVGTERDGGLKRQAVKRHKAGSLSIATYNVENLAATNDDAKFARLAEGVVGNLASPDIVALEEIQDDNGPTGDGTVGAEKTLAKFAAAIQKAGGPKYRWRQIDPVDGADGGQPGGNIRQAFLFDPERVDFVDREGGDATTAVAVVKGKKKNDVRLSVSPGRVNPGSDAWESSRKPLAGEFVFHGEKYFVIANHFASKGGDDALHGRYQPPTRGSEVQRLKQAGELNAFVKELSTASSGKAKVVVLGDINDFQFSPVMTTLTGGGADLFNLMGTLPENERYSYVFDGNSQALDHILVSPSIKGYSYGVVHINAEFSDKASDHDPQVVHLPPGCDGGKPAFLCKAPLPYKTK</sequence>
<accession>A0ABP6GMY0</accession>
<dbReference type="InterPro" id="IPR001322">
    <property type="entry name" value="Lamin_tail_dom"/>
</dbReference>
<dbReference type="Proteomes" id="UP001501842">
    <property type="component" value="Unassembled WGS sequence"/>
</dbReference>
<proteinExistence type="predicted"/>
<dbReference type="InterPro" id="IPR005135">
    <property type="entry name" value="Endo/exonuclease/phosphatase"/>
</dbReference>
<evidence type="ECO:0000256" key="2">
    <source>
        <dbReference type="SAM" id="SignalP"/>
    </source>
</evidence>
<dbReference type="CDD" id="cd10283">
    <property type="entry name" value="MnuA_DNase1-like"/>
    <property type="match status" value="1"/>
</dbReference>
<feature type="chain" id="PRO_5045824631" evidence="2">
    <location>
        <begin position="36"/>
        <end position="817"/>
    </location>
</feature>
<evidence type="ECO:0000313" key="4">
    <source>
        <dbReference type="EMBL" id="GAA2726643.1"/>
    </source>
</evidence>
<keyword evidence="4" id="KW-0540">Nuclease</keyword>
<dbReference type="RefSeq" id="WP_344450962.1">
    <property type="nucleotide sequence ID" value="NZ_BAAATZ010000009.1"/>
</dbReference>
<dbReference type="InterPro" id="IPR036691">
    <property type="entry name" value="Endo/exonu/phosph_ase_sf"/>
</dbReference>
<gene>
    <name evidence="4" type="ORF">GCM10010439_29930</name>
</gene>